<evidence type="ECO:0000259" key="2">
    <source>
        <dbReference type="Pfam" id="PF00753"/>
    </source>
</evidence>
<organism evidence="3 4">
    <name type="scientific">Neofusicoccum ribis</name>
    <dbReference type="NCBI Taxonomy" id="45134"/>
    <lineage>
        <taxon>Eukaryota</taxon>
        <taxon>Fungi</taxon>
        <taxon>Dikarya</taxon>
        <taxon>Ascomycota</taxon>
        <taxon>Pezizomycotina</taxon>
        <taxon>Dothideomycetes</taxon>
        <taxon>Dothideomycetes incertae sedis</taxon>
        <taxon>Botryosphaeriales</taxon>
        <taxon>Botryosphaeriaceae</taxon>
        <taxon>Neofusicoccum</taxon>
    </lineage>
</organism>
<reference evidence="3 4" key="1">
    <citation type="submission" date="2024-02" db="EMBL/GenBank/DDBJ databases">
        <title>De novo assembly and annotation of 12 fungi associated with fruit tree decline syndrome in Ontario, Canada.</title>
        <authorList>
            <person name="Sulman M."/>
            <person name="Ellouze W."/>
            <person name="Ilyukhin E."/>
        </authorList>
    </citation>
    <scope>NUCLEOTIDE SEQUENCE [LARGE SCALE GENOMIC DNA]</scope>
    <source>
        <strain evidence="3 4">M1-105</strain>
    </source>
</reference>
<feature type="compositionally biased region" description="Basic and acidic residues" evidence="1">
    <location>
        <begin position="232"/>
        <end position="244"/>
    </location>
</feature>
<comment type="caution">
    <text evidence="3">The sequence shown here is derived from an EMBL/GenBank/DDBJ whole genome shotgun (WGS) entry which is preliminary data.</text>
</comment>
<dbReference type="PANTHER" id="PTHR23131">
    <property type="entry name" value="ENDORIBONUCLEASE LACTB2"/>
    <property type="match status" value="1"/>
</dbReference>
<proteinExistence type="predicted"/>
<protein>
    <recommendedName>
        <fullName evidence="2">Metallo-beta-lactamase domain-containing protein</fullName>
    </recommendedName>
</protein>
<name>A0ABR3SAT8_9PEZI</name>
<feature type="domain" description="Metallo-beta-lactamase" evidence="2">
    <location>
        <begin position="57"/>
        <end position="115"/>
    </location>
</feature>
<keyword evidence="4" id="KW-1185">Reference proteome</keyword>
<dbReference type="Gene3D" id="3.60.15.10">
    <property type="entry name" value="Ribonuclease Z/Hydroxyacylglutathione hydrolase-like"/>
    <property type="match status" value="1"/>
</dbReference>
<evidence type="ECO:0000313" key="3">
    <source>
        <dbReference type="EMBL" id="KAL1614954.1"/>
    </source>
</evidence>
<evidence type="ECO:0000313" key="4">
    <source>
        <dbReference type="Proteomes" id="UP001521116"/>
    </source>
</evidence>
<feature type="region of interest" description="Disordered" evidence="1">
    <location>
        <begin position="232"/>
        <end position="252"/>
    </location>
</feature>
<dbReference type="InterPro" id="IPR036866">
    <property type="entry name" value="RibonucZ/Hydroxyglut_hydro"/>
</dbReference>
<dbReference type="InterPro" id="IPR050662">
    <property type="entry name" value="Sec-metab_biosynth-thioest"/>
</dbReference>
<dbReference type="Pfam" id="PF00753">
    <property type="entry name" value="Lactamase_B"/>
    <property type="match status" value="1"/>
</dbReference>
<dbReference type="EMBL" id="JAJVDC020000345">
    <property type="protein sequence ID" value="KAL1614954.1"/>
    <property type="molecule type" value="Genomic_DNA"/>
</dbReference>
<accession>A0ABR3SAT8</accession>
<dbReference type="SUPFAM" id="SSF56281">
    <property type="entry name" value="Metallo-hydrolase/oxidoreductase"/>
    <property type="match status" value="1"/>
</dbReference>
<sequence length="252" mass="28553">MPLKTYHHISSIKGLSSVTTLIVGPNNSILIDPPFLIQDAESVLTWIHTVAPCTNLAAVFVTHHHPDHYFSANPILEDFQSAEFLAAPYVCAGIEREYDEKVQFWPAIYDKENFSPRAPAKPAPAEEIETPAVHAAWSSTLDLIESLNPAKVIPGHINKGREFKESIEHSRKYLNLFKEKIQQVQSKPPVDEIYKTFEDAFPEADNNSDFFLNHLSNQFGEGGKIWEENKHHGTAEKNREELEGWRFPLPKA</sequence>
<dbReference type="InterPro" id="IPR001279">
    <property type="entry name" value="Metallo-B-lactamas"/>
</dbReference>
<dbReference type="Proteomes" id="UP001521116">
    <property type="component" value="Unassembled WGS sequence"/>
</dbReference>
<evidence type="ECO:0000256" key="1">
    <source>
        <dbReference type="SAM" id="MobiDB-lite"/>
    </source>
</evidence>
<dbReference type="PANTHER" id="PTHR23131:SF1">
    <property type="entry name" value="DOMAIN PROTEIN, PUTATIVE (AFU_ORTHOLOGUE AFUA_3G00280)-RELATED"/>
    <property type="match status" value="1"/>
</dbReference>
<gene>
    <name evidence="3" type="ORF">SLS56_011971</name>
</gene>